<gene>
    <name evidence="1" type="ORF">RhiirC2_789897</name>
</gene>
<organism evidence="1 2">
    <name type="scientific">Rhizophagus irregularis</name>
    <dbReference type="NCBI Taxonomy" id="588596"/>
    <lineage>
        <taxon>Eukaryota</taxon>
        <taxon>Fungi</taxon>
        <taxon>Fungi incertae sedis</taxon>
        <taxon>Mucoromycota</taxon>
        <taxon>Glomeromycotina</taxon>
        <taxon>Glomeromycetes</taxon>
        <taxon>Glomerales</taxon>
        <taxon>Glomeraceae</taxon>
        <taxon>Rhizophagus</taxon>
    </lineage>
</organism>
<dbReference type="VEuPathDB" id="FungiDB:RhiirA1_471733"/>
<protein>
    <recommendedName>
        <fullName evidence="3">F-box domain-containing protein</fullName>
    </recommendedName>
</protein>
<dbReference type="VEuPathDB" id="FungiDB:FUN_003372"/>
<dbReference type="Proteomes" id="UP000233469">
    <property type="component" value="Unassembled WGS sequence"/>
</dbReference>
<dbReference type="AlphaFoldDB" id="A0A2N1MMC6"/>
<dbReference type="EMBL" id="LLXL01001820">
    <property type="protein sequence ID" value="PKK62758.1"/>
    <property type="molecule type" value="Genomic_DNA"/>
</dbReference>
<name>A0A2N1MMC6_9GLOM</name>
<proteinExistence type="predicted"/>
<dbReference type="VEuPathDB" id="FungiDB:RhiirA1_471402"/>
<reference evidence="1 2" key="2">
    <citation type="submission" date="2017-10" db="EMBL/GenBank/DDBJ databases">
        <title>Extensive intraspecific genome diversity in a model arbuscular mycorrhizal fungus.</title>
        <authorList>
            <person name="Chen E.C.H."/>
            <person name="Morin E."/>
            <person name="Baudet D."/>
            <person name="Noel J."/>
            <person name="Ndikumana S."/>
            <person name="Charron P."/>
            <person name="St-Onge C."/>
            <person name="Giorgi J."/>
            <person name="Grigoriev I.V."/>
            <person name="Roux C."/>
            <person name="Martin F.M."/>
            <person name="Corradi N."/>
        </authorList>
    </citation>
    <scope>NUCLEOTIDE SEQUENCE [LARGE SCALE GENOMIC DNA]</scope>
    <source>
        <strain evidence="1 2">C2</strain>
    </source>
</reference>
<accession>A0A2N1MMC6</accession>
<evidence type="ECO:0000313" key="2">
    <source>
        <dbReference type="Proteomes" id="UP000233469"/>
    </source>
</evidence>
<evidence type="ECO:0008006" key="3">
    <source>
        <dbReference type="Google" id="ProtNLM"/>
    </source>
</evidence>
<reference evidence="1 2" key="1">
    <citation type="submission" date="2016-04" db="EMBL/GenBank/DDBJ databases">
        <title>Genome analyses suggest a sexual origin of heterokaryosis in a supposedly ancient asexual fungus.</title>
        <authorList>
            <person name="Ropars J."/>
            <person name="Sedzielewska K."/>
            <person name="Noel J."/>
            <person name="Charron P."/>
            <person name="Farinelli L."/>
            <person name="Marton T."/>
            <person name="Kruger M."/>
            <person name="Pelin A."/>
            <person name="Brachmann A."/>
            <person name="Corradi N."/>
        </authorList>
    </citation>
    <scope>NUCLEOTIDE SEQUENCE [LARGE SCALE GENOMIC DNA]</scope>
    <source>
        <strain evidence="1 2">C2</strain>
    </source>
</reference>
<sequence>MSCSKIFFGELPELIYEVLKYFKSDFSTLYSCILVNRLWCRLAIPLLWENPFSYPTKNFNFIEIYLHNLNGDLKTKLNEYLIKEHIFRSNTLFNYPSFIKYLNTWRIISSIKEWSSNALKPEHRNLDPNFGRLIQMSLFKMFIDDEVNLHTLDIDIHLKWNSYYDDILELISQNPNFIHNVRNLNLYVRSLYNQYMLIENNVTQMINSHQNLKKNLKKVLFNNISLYQSLLLTKDNNYSNTLNTIILCHVNFEGIINLDKIFEQLNVLESVHIIYCNFLNASIIRQIISLTKPFKLKSLFISERFKIDELLLLLLQKSGSYLENFGCTFCFNYGFSLKQQILESIIKYCKKIKFLEFEDQITYPLFDLIENMKQNLSYLSINAFNYSQVSSNNIVCDSFILRNLGQILPFKLEYLKLSLHIETCDFEVFLKNTQDTFIKKLVINNIDGQDILSYIKVYIMKKKRVKYLAIMNPFKSTENYNSNKELFSMKDEVEEFRLYNIKVQSYHCLFNLYHFIKESD</sequence>
<evidence type="ECO:0000313" key="1">
    <source>
        <dbReference type="EMBL" id="PKK62758.1"/>
    </source>
</evidence>
<comment type="caution">
    <text evidence="1">The sequence shown here is derived from an EMBL/GenBank/DDBJ whole genome shotgun (WGS) entry which is preliminary data.</text>
</comment>